<feature type="transmembrane region" description="Helical" evidence="1">
    <location>
        <begin position="7"/>
        <end position="34"/>
    </location>
</feature>
<keyword evidence="1" id="KW-0812">Transmembrane</keyword>
<keyword evidence="3" id="KW-1185">Reference proteome</keyword>
<feature type="transmembrane region" description="Helical" evidence="1">
    <location>
        <begin position="60"/>
        <end position="80"/>
    </location>
</feature>
<evidence type="ECO:0008006" key="4">
    <source>
        <dbReference type="Google" id="ProtNLM"/>
    </source>
</evidence>
<gene>
    <name evidence="2" type="ORF">GCM10025751_53850</name>
</gene>
<keyword evidence="1" id="KW-1133">Transmembrane helix</keyword>
<evidence type="ECO:0000313" key="3">
    <source>
        <dbReference type="Proteomes" id="UP001501729"/>
    </source>
</evidence>
<evidence type="ECO:0000313" key="2">
    <source>
        <dbReference type="EMBL" id="GAA5064359.1"/>
    </source>
</evidence>
<protein>
    <recommendedName>
        <fullName evidence="4">DUF1772 domain-containing protein</fullName>
    </recommendedName>
</protein>
<proteinExistence type="predicted"/>
<dbReference type="Proteomes" id="UP001501729">
    <property type="component" value="Unassembled WGS sequence"/>
</dbReference>
<dbReference type="AlphaFoldDB" id="A0AAV3UQN6"/>
<dbReference type="RefSeq" id="WP_390184644.1">
    <property type="nucleotide sequence ID" value="NZ_JBHMAI010000002.1"/>
</dbReference>
<reference evidence="2 3" key="1">
    <citation type="journal article" date="2019" name="Int. J. Syst. Evol. Microbiol.">
        <title>The Global Catalogue of Microorganisms (GCM) 10K type strain sequencing project: providing services to taxonomists for standard genome sequencing and annotation.</title>
        <authorList>
            <consortium name="The Broad Institute Genomics Platform"/>
            <consortium name="The Broad Institute Genome Sequencing Center for Infectious Disease"/>
            <person name="Wu L."/>
            <person name="Ma J."/>
        </authorList>
    </citation>
    <scope>NUCLEOTIDE SEQUENCE [LARGE SCALE GENOMIC DNA]</scope>
    <source>
        <strain evidence="2 3">JCM 17504</strain>
    </source>
</reference>
<dbReference type="EMBL" id="BAABKX010000030">
    <property type="protein sequence ID" value="GAA5064359.1"/>
    <property type="molecule type" value="Genomic_DNA"/>
</dbReference>
<comment type="caution">
    <text evidence="2">The sequence shown here is derived from an EMBL/GenBank/DDBJ whole genome shotgun (WGS) entry which is preliminary data.</text>
</comment>
<feature type="transmembrane region" description="Helical" evidence="1">
    <location>
        <begin position="87"/>
        <end position="109"/>
    </location>
</feature>
<keyword evidence="1" id="KW-0472">Membrane</keyword>
<feature type="transmembrane region" description="Helical" evidence="1">
    <location>
        <begin position="140"/>
        <end position="161"/>
    </location>
</feature>
<organism evidence="2 3">
    <name type="scientific">Haladaptatus pallidirubidus</name>
    <dbReference type="NCBI Taxonomy" id="1008152"/>
    <lineage>
        <taxon>Archaea</taxon>
        <taxon>Methanobacteriati</taxon>
        <taxon>Methanobacteriota</taxon>
        <taxon>Stenosarchaea group</taxon>
        <taxon>Halobacteria</taxon>
        <taxon>Halobacteriales</taxon>
        <taxon>Haladaptataceae</taxon>
        <taxon>Haladaptatus</taxon>
    </lineage>
</organism>
<name>A0AAV3UQN6_9EURY</name>
<evidence type="ECO:0000256" key="1">
    <source>
        <dbReference type="SAM" id="Phobius"/>
    </source>
</evidence>
<accession>A0AAV3UQN6</accession>
<sequence length="174" mass="19720">MITREKLAFAFGMMYLWIVMILLGAIVFETFIVYPNIFHTVPESFQTSMDFMAVAGPSDFFPPVGMLAVVTGIGAVSLSWREKSVRYWLLASVLLLIIALFILSVFFFWPRNTIMFEEGVAEHSVAVLKQTAWEFQMGHWIRLGTSIATSALAFIGVLKLYKRVIVSRRMEPPA</sequence>